<dbReference type="Proteomes" id="UP000310719">
    <property type="component" value="Chromosome"/>
</dbReference>
<protein>
    <submittedName>
        <fullName evidence="1">Uncharacterized protein</fullName>
    </submittedName>
</protein>
<evidence type="ECO:0000313" key="2">
    <source>
        <dbReference type="Proteomes" id="UP000310719"/>
    </source>
</evidence>
<organism evidence="1 2">
    <name type="scientific">Leclercia adecarboxylata</name>
    <dbReference type="NCBI Taxonomy" id="83655"/>
    <lineage>
        <taxon>Bacteria</taxon>
        <taxon>Pseudomonadati</taxon>
        <taxon>Pseudomonadota</taxon>
        <taxon>Gammaproteobacteria</taxon>
        <taxon>Enterobacterales</taxon>
        <taxon>Enterobacteriaceae</taxon>
        <taxon>Leclercia</taxon>
    </lineage>
</organism>
<accession>A0A4U9ID53</accession>
<reference evidence="1 2" key="1">
    <citation type="submission" date="2019-05" db="EMBL/GenBank/DDBJ databases">
        <authorList>
            <consortium name="Pathogen Informatics"/>
        </authorList>
    </citation>
    <scope>NUCLEOTIDE SEQUENCE [LARGE SCALE GENOMIC DNA]</scope>
    <source>
        <strain evidence="1 2">NCTC13032</strain>
    </source>
</reference>
<sequence>MTLLKRFPIRRIDFIVGKESVTQSHHLIKVIADMAIFLEFTDENSLNPDAAVEMMEHIAAELQLLKNDEKIRVIDSFAEIAKAYRGDESDFVKALPDTLGLR</sequence>
<proteinExistence type="predicted"/>
<name>A0A4U9ID53_9ENTR</name>
<dbReference type="RefSeq" id="WP_263755764.1">
    <property type="nucleotide sequence ID" value="NZ_JANKZD010000121.1"/>
</dbReference>
<dbReference type="AlphaFoldDB" id="A0A4U9ID53"/>
<dbReference type="EMBL" id="LR590464">
    <property type="protein sequence ID" value="VTP75702.1"/>
    <property type="molecule type" value="Genomic_DNA"/>
</dbReference>
<gene>
    <name evidence="1" type="ORF">NCTC13032_05672</name>
</gene>
<dbReference type="STRING" id="83655.APT61_05285"/>
<evidence type="ECO:0000313" key="1">
    <source>
        <dbReference type="EMBL" id="VTP75702.1"/>
    </source>
</evidence>